<keyword evidence="2" id="KW-1003">Cell membrane</keyword>
<keyword evidence="6 8" id="KW-0472">Membrane</keyword>
<evidence type="ECO:0000256" key="2">
    <source>
        <dbReference type="ARBA" id="ARBA00022475"/>
    </source>
</evidence>
<organism evidence="9 10">
    <name type="scientific">Raineyella antarctica</name>
    <dbReference type="NCBI Taxonomy" id="1577474"/>
    <lineage>
        <taxon>Bacteria</taxon>
        <taxon>Bacillati</taxon>
        <taxon>Actinomycetota</taxon>
        <taxon>Actinomycetes</taxon>
        <taxon>Propionibacteriales</taxon>
        <taxon>Propionibacteriaceae</taxon>
        <taxon>Raineyella</taxon>
    </lineage>
</organism>
<proteinExistence type="inferred from homology"/>
<accession>A0A1G6GRV3</accession>
<feature type="transmembrane region" description="Helical" evidence="8">
    <location>
        <begin position="173"/>
        <end position="193"/>
    </location>
</feature>
<dbReference type="AlphaFoldDB" id="A0A1G6GRV3"/>
<feature type="transmembrane region" description="Helical" evidence="8">
    <location>
        <begin position="199"/>
        <end position="218"/>
    </location>
</feature>
<feature type="transmembrane region" description="Helical" evidence="8">
    <location>
        <begin position="82"/>
        <end position="107"/>
    </location>
</feature>
<keyword evidence="9" id="KW-0328">Glycosyltransferase</keyword>
<name>A0A1G6GRV3_9ACTN</name>
<dbReference type="EMBL" id="FMYF01000004">
    <property type="protein sequence ID" value="SDB84629.1"/>
    <property type="molecule type" value="Genomic_DNA"/>
</dbReference>
<dbReference type="GO" id="GO:0016758">
    <property type="term" value="F:hexosyltransferase activity"/>
    <property type="evidence" value="ECO:0007669"/>
    <property type="project" value="InterPro"/>
</dbReference>
<feature type="transmembrane region" description="Helical" evidence="8">
    <location>
        <begin position="333"/>
        <end position="354"/>
    </location>
</feature>
<evidence type="ECO:0000256" key="8">
    <source>
        <dbReference type="SAM" id="Phobius"/>
    </source>
</evidence>
<evidence type="ECO:0000256" key="6">
    <source>
        <dbReference type="ARBA" id="ARBA00023136"/>
    </source>
</evidence>
<reference evidence="9 10" key="1">
    <citation type="submission" date="2016-06" db="EMBL/GenBank/DDBJ databases">
        <authorList>
            <person name="Olsen C.W."/>
            <person name="Carey S."/>
            <person name="Hinshaw L."/>
            <person name="Karasin A.I."/>
        </authorList>
    </citation>
    <scope>NUCLEOTIDE SEQUENCE [LARGE SCALE GENOMIC DNA]</scope>
    <source>
        <strain evidence="9 10">LZ-22</strain>
    </source>
</reference>
<evidence type="ECO:0000256" key="7">
    <source>
        <dbReference type="ARBA" id="ARBA00024033"/>
    </source>
</evidence>
<comment type="similarity">
    <text evidence="7">Belongs to the glycosyltransferase 87 family.</text>
</comment>
<evidence type="ECO:0000256" key="1">
    <source>
        <dbReference type="ARBA" id="ARBA00004651"/>
    </source>
</evidence>
<feature type="transmembrane region" description="Helical" evidence="8">
    <location>
        <begin position="366"/>
        <end position="387"/>
    </location>
</feature>
<dbReference type="Proteomes" id="UP000199086">
    <property type="component" value="Unassembled WGS sequence"/>
</dbReference>
<feature type="transmembrane region" description="Helical" evidence="8">
    <location>
        <begin position="142"/>
        <end position="161"/>
    </location>
</feature>
<gene>
    <name evidence="9" type="ORF">GA0111570_104333</name>
</gene>
<evidence type="ECO:0000256" key="3">
    <source>
        <dbReference type="ARBA" id="ARBA00022679"/>
    </source>
</evidence>
<evidence type="ECO:0000256" key="5">
    <source>
        <dbReference type="ARBA" id="ARBA00022989"/>
    </source>
</evidence>
<protein>
    <submittedName>
        <fullName evidence="9">Alpha-1,2-mannosyltransferase</fullName>
    </submittedName>
</protein>
<keyword evidence="10" id="KW-1185">Reference proteome</keyword>
<sequence>MNAGVPLDGRPVGRFLAEYGLPFVVAVLLVPFIITGGRLWPWDPAMIDLDIYRIGVHALLTGGDIYSVRSPGWNLYYIYPPFAALLMVPTAFGPIMLLRLVWVALMVWAQQSVLRRCGVTRGWTLGLVGAGALVAIEPLRTSLGYGQVNTVLMALVVFDLLPDRARRWPRGVGIGVAAAIKMTPALFGVFALFARRSRMAWTSAGTFVVATLVAFLVLPRESMKFWTGQIPAGTSGPQYVGNQSLTGLTTRFFGLDPAARIAGIALGALVCVLALLVARYWWLTGHQVFALALVGLATNLASPLAWTHHFVWVLPLLVAVTTDHGLPVWVRRVGLAWGVWISLQVPLTVLPYTFDAAAHYTFWQDLVANVTPLVGLGLFIGLFVALLRRPRGEAAAQEAALTAAGPGEPSTVAV</sequence>
<feature type="transmembrane region" description="Helical" evidence="8">
    <location>
        <begin position="21"/>
        <end position="40"/>
    </location>
</feature>
<dbReference type="STRING" id="1577474.GA0111570_104333"/>
<dbReference type="InterPro" id="IPR018584">
    <property type="entry name" value="GT87"/>
</dbReference>
<feature type="transmembrane region" description="Helical" evidence="8">
    <location>
        <begin position="288"/>
        <end position="321"/>
    </location>
</feature>
<keyword evidence="5 8" id="KW-1133">Transmembrane helix</keyword>
<keyword evidence="3 9" id="KW-0808">Transferase</keyword>
<feature type="transmembrane region" description="Helical" evidence="8">
    <location>
        <begin position="119"/>
        <end position="136"/>
    </location>
</feature>
<feature type="transmembrane region" description="Helical" evidence="8">
    <location>
        <begin position="261"/>
        <end position="282"/>
    </location>
</feature>
<dbReference type="RefSeq" id="WP_092609139.1">
    <property type="nucleotide sequence ID" value="NZ_FMYF01000004.1"/>
</dbReference>
<evidence type="ECO:0000313" key="9">
    <source>
        <dbReference type="EMBL" id="SDB84629.1"/>
    </source>
</evidence>
<evidence type="ECO:0000313" key="10">
    <source>
        <dbReference type="Proteomes" id="UP000199086"/>
    </source>
</evidence>
<dbReference type="GO" id="GO:0005886">
    <property type="term" value="C:plasma membrane"/>
    <property type="evidence" value="ECO:0007669"/>
    <property type="project" value="UniProtKB-SubCell"/>
</dbReference>
<evidence type="ECO:0000256" key="4">
    <source>
        <dbReference type="ARBA" id="ARBA00022692"/>
    </source>
</evidence>
<dbReference type="Pfam" id="PF09594">
    <property type="entry name" value="GT87"/>
    <property type="match status" value="1"/>
</dbReference>
<comment type="subcellular location">
    <subcellularLocation>
        <location evidence="1">Cell membrane</location>
        <topology evidence="1">Multi-pass membrane protein</topology>
    </subcellularLocation>
</comment>
<dbReference type="OrthoDB" id="9774600at2"/>
<keyword evidence="4 8" id="KW-0812">Transmembrane</keyword>